<dbReference type="Proteomes" id="UP000295632">
    <property type="component" value="Unassembled WGS sequence"/>
</dbReference>
<evidence type="ECO:0000256" key="2">
    <source>
        <dbReference type="SAM" id="SignalP"/>
    </source>
</evidence>
<reference evidence="3 4" key="1">
    <citation type="submission" date="2019-03" db="EMBL/GenBank/DDBJ databases">
        <title>Genomic Encyclopedia of Type Strains, Phase IV (KMG-IV): sequencing the most valuable type-strain genomes for metagenomic binning, comparative biology and taxonomic classification.</title>
        <authorList>
            <person name="Goeker M."/>
        </authorList>
    </citation>
    <scope>NUCLEOTIDE SEQUENCE [LARGE SCALE GENOMIC DNA]</scope>
    <source>
        <strain evidence="3 4">DSM 28697</strain>
    </source>
</reference>
<evidence type="ECO:0000256" key="1">
    <source>
        <dbReference type="SAM" id="MobiDB-lite"/>
    </source>
</evidence>
<keyword evidence="4" id="KW-1185">Reference proteome</keyword>
<dbReference type="PROSITE" id="PS51257">
    <property type="entry name" value="PROKAR_LIPOPROTEIN"/>
    <property type="match status" value="1"/>
</dbReference>
<organism evidence="3 4">
    <name type="scientific">Aureibacillus halotolerans</name>
    <dbReference type="NCBI Taxonomy" id="1508390"/>
    <lineage>
        <taxon>Bacteria</taxon>
        <taxon>Bacillati</taxon>
        <taxon>Bacillota</taxon>
        <taxon>Bacilli</taxon>
        <taxon>Bacillales</taxon>
        <taxon>Bacillaceae</taxon>
        <taxon>Aureibacillus</taxon>
    </lineage>
</organism>
<feature type="region of interest" description="Disordered" evidence="1">
    <location>
        <begin position="26"/>
        <end position="49"/>
    </location>
</feature>
<evidence type="ECO:0000313" key="3">
    <source>
        <dbReference type="EMBL" id="TDQ33717.1"/>
    </source>
</evidence>
<sequence>MKTTFKGAALAGMCLLFIVSGCSGGTNESASNESPSDKTSPSEPADPFGAYEEPITIRIGQVVDPTDTSLPEGDTPLDNQYTRSVKENLNIDVEHYFTAAPANYDQKVSLAIASNDLPDAMVVGAVEVRQMYESGQLEDLTEVYENYASPTIKQIIDGTGEIALGSATFDGKLMAIPNIQVQADGVHTLWIRQDWLDKLGLEPPQTVAALEEVARAFVEDDPDGNGQADTIGLSGPDTNGHLYATFLRSTNNSFGLDGIFSAYEAYPGYWLEDDNGDTVYGSILPETKEALAKLRDMYANGLIDKEMAVRSDASELVAGGKSGMFFGPWWMGYGAVADAIKDNPDANWQAYALPLNENGEYTPHLGTPTGTYLVVRKGYEHPEAAMKIVNNYLKEEPTFDESKGGLGMYPLRIIYSPLDTIEYSLKAIREVLAGNKTPEDYAGDEKYPLLVSDLETVKIVKKEPYDDMDIEHWDPEADMGIWSRIYSIMVGGAPLADTEYTGVYSQIYSQTSLMQQRWVNLQKMEDETFLKIIMGTEPLDTFDTFVEDWKSQGGTQITEEVAELATQ</sequence>
<dbReference type="InterPro" id="IPR006059">
    <property type="entry name" value="SBP"/>
</dbReference>
<dbReference type="CDD" id="cd13580">
    <property type="entry name" value="PBP2_AlgQ_like_1"/>
    <property type="match status" value="1"/>
</dbReference>
<feature type="compositionally biased region" description="Polar residues" evidence="1">
    <location>
        <begin position="26"/>
        <end position="42"/>
    </location>
</feature>
<feature type="chain" id="PRO_5038515852" evidence="2">
    <location>
        <begin position="25"/>
        <end position="567"/>
    </location>
</feature>
<dbReference type="AlphaFoldDB" id="A0A4R6TTC1"/>
<protein>
    <submittedName>
        <fullName evidence="3">Carbohydrate ABC transporter substrate-binding protein (CUT1 family)</fullName>
    </submittedName>
</protein>
<proteinExistence type="predicted"/>
<gene>
    <name evidence="3" type="ORF">EV213_13027</name>
</gene>
<dbReference type="Gene3D" id="3.40.190.10">
    <property type="entry name" value="Periplasmic binding protein-like II"/>
    <property type="match status" value="3"/>
</dbReference>
<dbReference type="PANTHER" id="PTHR43649">
    <property type="entry name" value="ARABINOSE-BINDING PROTEIN-RELATED"/>
    <property type="match status" value="1"/>
</dbReference>
<accession>A0A4R6TTC1</accession>
<evidence type="ECO:0000313" key="4">
    <source>
        <dbReference type="Proteomes" id="UP000295632"/>
    </source>
</evidence>
<dbReference type="RefSeq" id="WP_243740307.1">
    <property type="nucleotide sequence ID" value="NZ_SNYJ01000030.1"/>
</dbReference>
<dbReference type="InterPro" id="IPR050490">
    <property type="entry name" value="Bact_solute-bd_prot1"/>
</dbReference>
<comment type="caution">
    <text evidence="3">The sequence shown here is derived from an EMBL/GenBank/DDBJ whole genome shotgun (WGS) entry which is preliminary data.</text>
</comment>
<dbReference type="EMBL" id="SNYJ01000030">
    <property type="protein sequence ID" value="TDQ33717.1"/>
    <property type="molecule type" value="Genomic_DNA"/>
</dbReference>
<dbReference type="PANTHER" id="PTHR43649:SF12">
    <property type="entry name" value="DIACETYLCHITOBIOSE BINDING PROTEIN DASA"/>
    <property type="match status" value="1"/>
</dbReference>
<dbReference type="Pfam" id="PF01547">
    <property type="entry name" value="SBP_bac_1"/>
    <property type="match status" value="1"/>
</dbReference>
<dbReference type="SUPFAM" id="SSF53850">
    <property type="entry name" value="Periplasmic binding protein-like II"/>
    <property type="match status" value="1"/>
</dbReference>
<name>A0A4R6TTC1_9BACI</name>
<keyword evidence="2" id="KW-0732">Signal</keyword>
<feature type="signal peptide" evidence="2">
    <location>
        <begin position="1"/>
        <end position="24"/>
    </location>
</feature>